<evidence type="ECO:0000256" key="2">
    <source>
        <dbReference type="PROSITE-ProRule" id="PRU00335"/>
    </source>
</evidence>
<dbReference type="Proteomes" id="UP001356170">
    <property type="component" value="Unassembled WGS sequence"/>
</dbReference>
<sequence length="208" mass="23719">MKITPPAFVVTPPASAPAETSFRGRRVRLSADDWAQAALDQIAEAGIASVAVESMARKLGVTKGSFYWHFPSRDALIGAALYRWEQLEMDAIWKHLEDIADPSKRLREMIHIIAHEYKSHKVFIELVKAFDHPIVMPVIERMSARRLDYLTRSYEQSGLAPAEARHRANLIYSAYVGFIQLNANLKHMRMDRDQYNAFVEHIVETMAP</sequence>
<dbReference type="Pfam" id="PF00440">
    <property type="entry name" value="TetR_N"/>
    <property type="match status" value="1"/>
</dbReference>
<dbReference type="PANTHER" id="PTHR30055">
    <property type="entry name" value="HTH-TYPE TRANSCRIPTIONAL REGULATOR RUTR"/>
    <property type="match status" value="1"/>
</dbReference>
<protein>
    <submittedName>
        <fullName evidence="4">TetR/AcrR family transcriptional regulator</fullName>
    </submittedName>
</protein>
<dbReference type="PRINTS" id="PR00455">
    <property type="entry name" value="HTHTETR"/>
</dbReference>
<accession>A0ABU7UYD7</accession>
<keyword evidence="5" id="KW-1185">Reference proteome</keyword>
<dbReference type="RefSeq" id="WP_331703565.1">
    <property type="nucleotide sequence ID" value="NZ_JAZHBO010000001.1"/>
</dbReference>
<evidence type="ECO:0000259" key="3">
    <source>
        <dbReference type="PROSITE" id="PS50977"/>
    </source>
</evidence>
<dbReference type="InterPro" id="IPR050109">
    <property type="entry name" value="HTH-type_TetR-like_transc_reg"/>
</dbReference>
<dbReference type="SUPFAM" id="SSF46689">
    <property type="entry name" value="Homeodomain-like"/>
    <property type="match status" value="1"/>
</dbReference>
<feature type="DNA-binding region" description="H-T-H motif" evidence="2">
    <location>
        <begin position="51"/>
        <end position="70"/>
    </location>
</feature>
<feature type="domain" description="HTH tetR-type" evidence="3">
    <location>
        <begin position="28"/>
        <end position="88"/>
    </location>
</feature>
<dbReference type="Gene3D" id="1.10.357.10">
    <property type="entry name" value="Tetracycline Repressor, domain 2"/>
    <property type="match status" value="1"/>
</dbReference>
<keyword evidence="1 2" id="KW-0238">DNA-binding</keyword>
<evidence type="ECO:0000313" key="4">
    <source>
        <dbReference type="EMBL" id="MEF2155546.1"/>
    </source>
</evidence>
<proteinExistence type="predicted"/>
<name>A0ABU7UYD7_9GAMM</name>
<evidence type="ECO:0000256" key="1">
    <source>
        <dbReference type="ARBA" id="ARBA00023125"/>
    </source>
</evidence>
<comment type="caution">
    <text evidence="4">The sequence shown here is derived from an EMBL/GenBank/DDBJ whole genome shotgun (WGS) entry which is preliminary data.</text>
</comment>
<gene>
    <name evidence="4" type="ORF">V3390_04770</name>
</gene>
<dbReference type="PANTHER" id="PTHR30055:SF237">
    <property type="entry name" value="TRANSCRIPTIONAL REPRESSOR MCE3R"/>
    <property type="match status" value="1"/>
</dbReference>
<dbReference type="EMBL" id="JAZHBO010000001">
    <property type="protein sequence ID" value="MEF2155546.1"/>
    <property type="molecule type" value="Genomic_DNA"/>
</dbReference>
<dbReference type="InterPro" id="IPR001647">
    <property type="entry name" value="HTH_TetR"/>
</dbReference>
<organism evidence="4 5">
    <name type="scientific">Aquilutibacter rugosus</name>
    <dbReference type="NCBI Taxonomy" id="3115820"/>
    <lineage>
        <taxon>Bacteria</taxon>
        <taxon>Pseudomonadati</taxon>
        <taxon>Pseudomonadota</taxon>
        <taxon>Gammaproteobacteria</taxon>
        <taxon>Lysobacterales</taxon>
        <taxon>Lysobacteraceae</taxon>
        <taxon>Aquilutibacter</taxon>
    </lineage>
</organism>
<evidence type="ECO:0000313" key="5">
    <source>
        <dbReference type="Proteomes" id="UP001356170"/>
    </source>
</evidence>
<reference evidence="4 5" key="1">
    <citation type="submission" date="2024-01" db="EMBL/GenBank/DDBJ databases">
        <title>Novel species of the genus Luteimonas isolated from rivers.</title>
        <authorList>
            <person name="Lu H."/>
        </authorList>
    </citation>
    <scope>NUCLEOTIDE SEQUENCE [LARGE SCALE GENOMIC DNA]</scope>
    <source>
        <strain evidence="4 5">FXH3W</strain>
    </source>
</reference>
<dbReference type="PROSITE" id="PS50977">
    <property type="entry name" value="HTH_TETR_2"/>
    <property type="match status" value="1"/>
</dbReference>
<dbReference type="InterPro" id="IPR009057">
    <property type="entry name" value="Homeodomain-like_sf"/>
</dbReference>